<dbReference type="PANTHER" id="PTHR39203:SF1">
    <property type="entry name" value="CYTOPLASMIC PROTEIN"/>
    <property type="match status" value="1"/>
</dbReference>
<dbReference type="PIRSF" id="PIRSF021320">
    <property type="entry name" value="DUF984"/>
    <property type="match status" value="1"/>
</dbReference>
<reference evidence="2" key="1">
    <citation type="submission" date="2022-10" db="EMBL/GenBank/DDBJ databases">
        <title>Chitiniphilus purpureus sp. nov., a novel chitin-degrading bacterium isolated from crawfish pond sediment.</title>
        <authorList>
            <person name="Li K."/>
        </authorList>
    </citation>
    <scope>NUCLEOTIDE SEQUENCE</scope>
    <source>
        <strain evidence="2">CD1</strain>
    </source>
</reference>
<dbReference type="Proteomes" id="UP001061302">
    <property type="component" value="Chromosome"/>
</dbReference>
<dbReference type="InterPro" id="IPR007374">
    <property type="entry name" value="ASCH_domain"/>
</dbReference>
<proteinExistence type="predicted"/>
<dbReference type="PANTHER" id="PTHR39203">
    <property type="entry name" value="CYTOPLASMIC PROTEIN-RELATED"/>
    <property type="match status" value="1"/>
</dbReference>
<evidence type="ECO:0000313" key="3">
    <source>
        <dbReference type="Proteomes" id="UP001061302"/>
    </source>
</evidence>
<dbReference type="SUPFAM" id="SSF88697">
    <property type="entry name" value="PUA domain-like"/>
    <property type="match status" value="1"/>
</dbReference>
<protein>
    <submittedName>
        <fullName evidence="2">ASCH domain-containing protein</fullName>
    </submittedName>
</protein>
<organism evidence="2 3">
    <name type="scientific">Chitiniphilus purpureus</name>
    <dbReference type="NCBI Taxonomy" id="2981137"/>
    <lineage>
        <taxon>Bacteria</taxon>
        <taxon>Pseudomonadati</taxon>
        <taxon>Pseudomonadota</taxon>
        <taxon>Betaproteobacteria</taxon>
        <taxon>Neisseriales</taxon>
        <taxon>Chitinibacteraceae</taxon>
        <taxon>Chitiniphilus</taxon>
    </lineage>
</organism>
<dbReference type="RefSeq" id="WP_263123675.1">
    <property type="nucleotide sequence ID" value="NZ_CP106753.1"/>
</dbReference>
<gene>
    <name evidence="2" type="ORF">N8I74_13750</name>
</gene>
<name>A0ABY6DMQ1_9NEIS</name>
<dbReference type="InterPro" id="IPR009326">
    <property type="entry name" value="DUF984"/>
</dbReference>
<dbReference type="Pfam" id="PF04266">
    <property type="entry name" value="ASCH"/>
    <property type="match status" value="1"/>
</dbReference>
<sequence>MQEQHKPFWCRFLTDTGRDPATPCYESFHFGDNCEDATELARLALGGSKHATAGLLWLNQSQGLPLPQPGSLSVLTWFDGTPVAVIETIQVEVVPFEEVSAEFAAAEGEGDLSLTQWRKSHWSFFSTICRHIGRTPSLRMPVICEYFAVIHR</sequence>
<feature type="domain" description="ASCH" evidence="1">
    <location>
        <begin position="28"/>
        <end position="151"/>
    </location>
</feature>
<accession>A0ABY6DMQ1</accession>
<dbReference type="EMBL" id="CP106753">
    <property type="protein sequence ID" value="UXY14376.1"/>
    <property type="molecule type" value="Genomic_DNA"/>
</dbReference>
<dbReference type="CDD" id="cd06553">
    <property type="entry name" value="ASCH_Ef3133_like"/>
    <property type="match status" value="1"/>
</dbReference>
<evidence type="ECO:0000259" key="1">
    <source>
        <dbReference type="SMART" id="SM01022"/>
    </source>
</evidence>
<evidence type="ECO:0000313" key="2">
    <source>
        <dbReference type="EMBL" id="UXY14376.1"/>
    </source>
</evidence>
<dbReference type="SMART" id="SM01022">
    <property type="entry name" value="ASCH"/>
    <property type="match status" value="1"/>
</dbReference>
<dbReference type="Gene3D" id="3.10.400.10">
    <property type="entry name" value="Sulfate adenylyltransferase"/>
    <property type="match status" value="1"/>
</dbReference>
<dbReference type="InterPro" id="IPR015947">
    <property type="entry name" value="PUA-like_sf"/>
</dbReference>
<keyword evidence="3" id="KW-1185">Reference proteome</keyword>